<organism evidence="10">
    <name type="scientific">Mesotoga infera</name>
    <dbReference type="NCBI Taxonomy" id="1236046"/>
    <lineage>
        <taxon>Bacteria</taxon>
        <taxon>Thermotogati</taxon>
        <taxon>Thermotogota</taxon>
        <taxon>Thermotogae</taxon>
        <taxon>Kosmotogales</taxon>
        <taxon>Kosmotogaceae</taxon>
        <taxon>Mesotoga</taxon>
    </lineage>
</organism>
<sequence length="429" mass="46809">MRLVDRIFIVIYFILTFTLIVLSKKRRVLIAFTSGMLLVVLKVSETMRIETISEFVDFNAIFLLIGMMVIVGVLKSTGFFQYVAVRTLRATKGNILLLSGLFSALIALFSMVLDNVTTMIMFMPIIFFVADTAGFNPFGFTAVMILASNIGGCMTLVGDPPNIIIGNASKIPFMTFSGLVLAPLLMTYVTLMMISRFKILKGLSSISGKKEEIQGLRLDGVITNKKLMYVSLGTLVVVVIGFIMHSIVDIEMSLFAVLGASFLLLYTGKDFESVATEVDWNAILFFIGLFSLAHSLESTGITGELSTLALNLSSNPAVLSMLILWVSGMIAMVTGAIPVVTIFIPIVAQLSVHYPLKYDLWIALALGANLGGNGTVTGHLANVMCFEMVNKEYGNRHSFLDFMKIGFPSAVISLGISNLYLVLRLVLFG</sequence>
<dbReference type="PANTHER" id="PTHR43568:SF1">
    <property type="entry name" value="P PROTEIN"/>
    <property type="match status" value="1"/>
</dbReference>
<dbReference type="EMBL" id="DSBT01000298">
    <property type="protein sequence ID" value="HDP78425.1"/>
    <property type="molecule type" value="Genomic_DNA"/>
</dbReference>
<feature type="transmembrane region" description="Helical" evidence="8">
    <location>
        <begin position="94"/>
        <end position="113"/>
    </location>
</feature>
<accession>A0A7C1H4N7</accession>
<evidence type="ECO:0000256" key="7">
    <source>
        <dbReference type="ARBA" id="ARBA00023136"/>
    </source>
</evidence>
<evidence type="ECO:0000256" key="3">
    <source>
        <dbReference type="ARBA" id="ARBA00022448"/>
    </source>
</evidence>
<feature type="transmembrane region" description="Helical" evidence="8">
    <location>
        <begin position="28"/>
        <end position="44"/>
    </location>
</feature>
<keyword evidence="4" id="KW-1003">Cell membrane</keyword>
<feature type="transmembrane region" description="Helical" evidence="8">
    <location>
        <begin position="280"/>
        <end position="302"/>
    </location>
</feature>
<comment type="caution">
    <text evidence="10">The sequence shown here is derived from an EMBL/GenBank/DDBJ whole genome shotgun (WGS) entry which is preliminary data.</text>
</comment>
<comment type="similarity">
    <text evidence="2">Belongs to the CitM (TC 2.A.11) transporter family.</text>
</comment>
<dbReference type="GO" id="GO:0015105">
    <property type="term" value="F:arsenite transmembrane transporter activity"/>
    <property type="evidence" value="ECO:0007669"/>
    <property type="project" value="InterPro"/>
</dbReference>
<gene>
    <name evidence="10" type="ORF">ENN47_09640</name>
</gene>
<evidence type="ECO:0000256" key="6">
    <source>
        <dbReference type="ARBA" id="ARBA00022989"/>
    </source>
</evidence>
<dbReference type="GO" id="GO:0005886">
    <property type="term" value="C:plasma membrane"/>
    <property type="evidence" value="ECO:0007669"/>
    <property type="project" value="UniProtKB-SubCell"/>
</dbReference>
<feature type="transmembrane region" description="Helical" evidence="8">
    <location>
        <begin position="7"/>
        <end position="22"/>
    </location>
</feature>
<feature type="transmembrane region" description="Helical" evidence="8">
    <location>
        <begin position="360"/>
        <end position="381"/>
    </location>
</feature>
<feature type="transmembrane region" description="Helical" evidence="8">
    <location>
        <begin position="56"/>
        <end position="74"/>
    </location>
</feature>
<feature type="transmembrane region" description="Helical" evidence="8">
    <location>
        <begin position="125"/>
        <end position="151"/>
    </location>
</feature>
<dbReference type="Proteomes" id="UP000886198">
    <property type="component" value="Unassembled WGS sequence"/>
</dbReference>
<dbReference type="AlphaFoldDB" id="A0A7C1H4N7"/>
<feature type="transmembrane region" description="Helical" evidence="8">
    <location>
        <begin position="171"/>
        <end position="194"/>
    </location>
</feature>
<keyword evidence="7 8" id="KW-0472">Membrane</keyword>
<keyword evidence="6 8" id="KW-1133">Transmembrane helix</keyword>
<dbReference type="InterPro" id="IPR000802">
    <property type="entry name" value="Arsenical_pump_ArsB"/>
</dbReference>
<protein>
    <submittedName>
        <fullName evidence="10">Citrate transporter</fullName>
    </submittedName>
</protein>
<name>A0A7C1H4N7_9BACT</name>
<proteinExistence type="inferred from homology"/>
<evidence type="ECO:0000256" key="4">
    <source>
        <dbReference type="ARBA" id="ARBA00022475"/>
    </source>
</evidence>
<comment type="subcellular location">
    <subcellularLocation>
        <location evidence="1">Cell membrane</location>
        <topology evidence="1">Multi-pass membrane protein</topology>
    </subcellularLocation>
</comment>
<feature type="transmembrane region" description="Helical" evidence="8">
    <location>
        <begin position="250"/>
        <end position="268"/>
    </location>
</feature>
<evidence type="ECO:0000256" key="1">
    <source>
        <dbReference type="ARBA" id="ARBA00004651"/>
    </source>
</evidence>
<keyword evidence="5 8" id="KW-0812">Transmembrane</keyword>
<keyword evidence="3" id="KW-0813">Transport</keyword>
<reference evidence="10" key="1">
    <citation type="journal article" date="2020" name="mSystems">
        <title>Genome- and Community-Level Interaction Insights into Carbon Utilization and Element Cycling Functions of Hydrothermarchaeota in Hydrothermal Sediment.</title>
        <authorList>
            <person name="Zhou Z."/>
            <person name="Liu Y."/>
            <person name="Xu W."/>
            <person name="Pan J."/>
            <person name="Luo Z.H."/>
            <person name="Li M."/>
        </authorList>
    </citation>
    <scope>NUCLEOTIDE SEQUENCE [LARGE SCALE GENOMIC DNA]</scope>
    <source>
        <strain evidence="10">SpSt-1179</strain>
    </source>
</reference>
<evidence type="ECO:0000313" key="10">
    <source>
        <dbReference type="EMBL" id="HDP78425.1"/>
    </source>
</evidence>
<feature type="transmembrane region" description="Helical" evidence="8">
    <location>
        <begin position="227"/>
        <end position="244"/>
    </location>
</feature>
<evidence type="ECO:0000256" key="5">
    <source>
        <dbReference type="ARBA" id="ARBA00022692"/>
    </source>
</evidence>
<evidence type="ECO:0000256" key="8">
    <source>
        <dbReference type="SAM" id="Phobius"/>
    </source>
</evidence>
<dbReference type="PRINTS" id="PR00758">
    <property type="entry name" value="ARSENICPUMP"/>
</dbReference>
<feature type="domain" description="Citrate transporter-like" evidence="9">
    <location>
        <begin position="17"/>
        <end position="351"/>
    </location>
</feature>
<dbReference type="PANTHER" id="PTHR43568">
    <property type="entry name" value="P PROTEIN"/>
    <property type="match status" value="1"/>
</dbReference>
<evidence type="ECO:0000256" key="2">
    <source>
        <dbReference type="ARBA" id="ARBA00009843"/>
    </source>
</evidence>
<evidence type="ECO:0000259" key="9">
    <source>
        <dbReference type="Pfam" id="PF03600"/>
    </source>
</evidence>
<dbReference type="InterPro" id="IPR051475">
    <property type="entry name" value="Diverse_Ion_Transporter"/>
</dbReference>
<dbReference type="Pfam" id="PF03600">
    <property type="entry name" value="CitMHS"/>
    <property type="match status" value="1"/>
</dbReference>
<feature type="transmembrane region" description="Helical" evidence="8">
    <location>
        <begin position="405"/>
        <end position="427"/>
    </location>
</feature>
<dbReference type="InterPro" id="IPR004680">
    <property type="entry name" value="Cit_transptr-like_dom"/>
</dbReference>
<feature type="transmembrane region" description="Helical" evidence="8">
    <location>
        <begin position="322"/>
        <end position="348"/>
    </location>
</feature>